<organism evidence="5 6">
    <name type="scientific">Aerophobetes bacterium</name>
    <dbReference type="NCBI Taxonomy" id="2030807"/>
    <lineage>
        <taxon>Bacteria</taxon>
        <taxon>Candidatus Aerophobota</taxon>
    </lineage>
</organism>
<accession>A0A523TGY6</accession>
<dbReference type="InterPro" id="IPR039424">
    <property type="entry name" value="SBP_5"/>
</dbReference>
<dbReference type="AlphaFoldDB" id="A0A523TGY6"/>
<feature type="domain" description="Solute-binding protein family 5" evidence="4">
    <location>
        <begin position="78"/>
        <end position="453"/>
    </location>
</feature>
<dbReference type="Proteomes" id="UP000316517">
    <property type="component" value="Unassembled WGS sequence"/>
</dbReference>
<dbReference type="Pfam" id="PF00496">
    <property type="entry name" value="SBP_bac_5"/>
    <property type="match status" value="1"/>
</dbReference>
<keyword evidence="3" id="KW-0732">Signal</keyword>
<gene>
    <name evidence="5" type="ORF">E3J68_02125</name>
</gene>
<keyword evidence="2" id="KW-0813">Transport</keyword>
<evidence type="ECO:0000313" key="6">
    <source>
        <dbReference type="Proteomes" id="UP000316517"/>
    </source>
</evidence>
<dbReference type="SUPFAM" id="SSF53850">
    <property type="entry name" value="Periplasmic binding protein-like II"/>
    <property type="match status" value="1"/>
</dbReference>
<dbReference type="Gene3D" id="3.10.105.10">
    <property type="entry name" value="Dipeptide-binding Protein, Domain 3"/>
    <property type="match status" value="1"/>
</dbReference>
<comment type="similarity">
    <text evidence="1">Belongs to the bacterial solute-binding protein 5 family.</text>
</comment>
<dbReference type="InterPro" id="IPR030678">
    <property type="entry name" value="Peptide/Ni-bd"/>
</dbReference>
<evidence type="ECO:0000256" key="1">
    <source>
        <dbReference type="ARBA" id="ARBA00005695"/>
    </source>
</evidence>
<dbReference type="Gene3D" id="3.40.190.10">
    <property type="entry name" value="Periplasmic binding protein-like II"/>
    <property type="match status" value="1"/>
</dbReference>
<protein>
    <submittedName>
        <fullName evidence="5">ABC transporter substrate-binding protein</fullName>
    </submittedName>
</protein>
<dbReference type="EMBL" id="SOJT01000093">
    <property type="protein sequence ID" value="TET29179.1"/>
    <property type="molecule type" value="Genomic_DNA"/>
</dbReference>
<dbReference type="PANTHER" id="PTHR30290:SF9">
    <property type="entry name" value="OLIGOPEPTIDE-BINDING PROTEIN APPA"/>
    <property type="match status" value="1"/>
</dbReference>
<dbReference type="InterPro" id="IPR000914">
    <property type="entry name" value="SBP_5_dom"/>
</dbReference>
<dbReference type="PIRSF" id="PIRSF002741">
    <property type="entry name" value="MppA"/>
    <property type="match status" value="1"/>
</dbReference>
<comment type="caution">
    <text evidence="5">The sequence shown here is derived from an EMBL/GenBank/DDBJ whole genome shotgun (WGS) entry which is preliminary data.</text>
</comment>
<evidence type="ECO:0000256" key="3">
    <source>
        <dbReference type="ARBA" id="ARBA00022729"/>
    </source>
</evidence>
<evidence type="ECO:0000313" key="5">
    <source>
        <dbReference type="EMBL" id="TET29179.1"/>
    </source>
</evidence>
<dbReference type="GO" id="GO:0042597">
    <property type="term" value="C:periplasmic space"/>
    <property type="evidence" value="ECO:0007669"/>
    <property type="project" value="UniProtKB-ARBA"/>
</dbReference>
<dbReference type="CDD" id="cd08512">
    <property type="entry name" value="PBP2_NikA_DppA_OppA_like_7"/>
    <property type="match status" value="1"/>
</dbReference>
<proteinExistence type="inferred from homology"/>
<dbReference type="PANTHER" id="PTHR30290">
    <property type="entry name" value="PERIPLASMIC BINDING COMPONENT OF ABC TRANSPORTER"/>
    <property type="match status" value="1"/>
</dbReference>
<evidence type="ECO:0000259" key="4">
    <source>
        <dbReference type="Pfam" id="PF00496"/>
    </source>
</evidence>
<dbReference type="GO" id="GO:0043190">
    <property type="term" value="C:ATP-binding cassette (ABC) transporter complex"/>
    <property type="evidence" value="ECO:0007669"/>
    <property type="project" value="InterPro"/>
</dbReference>
<evidence type="ECO:0000256" key="2">
    <source>
        <dbReference type="ARBA" id="ARBA00022448"/>
    </source>
</evidence>
<sequence>MMSIRQFAKSVVFAVVVLGVAITIVGTDIGVAVAKNIFTMSNTQEFGTIDPARGTDYTESYGMLNVYDPLVFPSPTGKIEPKLAKSWTISADGLSYTFELRQGVKFHDATELTAEDVKFSMERILALKDGYSWLWSGIVKEVTVDGPFKVTFHLSKVYAPFLSTLPWLFIVNKDVILAHKQPGDFGEFGDYGTNWLAVTTNEDAGSGPYTLMAWDRGREIVFERFLDYWGGWPHGDKHIDEAHSIFLQETATVKTMLRRGELTMVEHWRTYPDYQDMAKIPGVEVLTFLSPEEMSFKINTKRPPTDDIHIRRMLAWAFDYETVIQTLEPGSGPARGPIPASIPGHNPRVFQYHMDLDKARQELEQSKYYPDVPTITLVLPTGLENRRKMAVRFKEKLEPLGVKLDIHIEPWGRMTDLATTVETTPNIMVTSVSSNYPDADTYLNCMYHSRGSGTWMSTEWLQDPLVDQLIDQERTTLDPEERAHIMNVAQAVIVERCPDIFVYVMPLRVAIQDYLKGFTYRPVMSFYYYFYDWWFEK</sequence>
<name>A0A523TGY6_UNCAE</name>
<dbReference type="GO" id="GO:0015833">
    <property type="term" value="P:peptide transport"/>
    <property type="evidence" value="ECO:0007669"/>
    <property type="project" value="TreeGrafter"/>
</dbReference>
<dbReference type="GO" id="GO:1904680">
    <property type="term" value="F:peptide transmembrane transporter activity"/>
    <property type="evidence" value="ECO:0007669"/>
    <property type="project" value="TreeGrafter"/>
</dbReference>
<reference evidence="5 6" key="1">
    <citation type="submission" date="2019-03" db="EMBL/GenBank/DDBJ databases">
        <title>Metabolic potential of uncultured bacteria and archaea associated with petroleum seepage in deep-sea sediments.</title>
        <authorList>
            <person name="Dong X."/>
            <person name="Hubert C."/>
        </authorList>
    </citation>
    <scope>NUCLEOTIDE SEQUENCE [LARGE SCALE GENOMIC DNA]</scope>
    <source>
        <strain evidence="5">E44_bin3</strain>
    </source>
</reference>